<evidence type="ECO:0000256" key="2">
    <source>
        <dbReference type="ARBA" id="ARBA00004496"/>
    </source>
</evidence>
<dbReference type="GO" id="GO:0005737">
    <property type="term" value="C:cytoplasm"/>
    <property type="evidence" value="ECO:0007669"/>
    <property type="project" value="UniProtKB-SubCell"/>
</dbReference>
<feature type="signal peptide" evidence="11">
    <location>
        <begin position="1"/>
        <end position="15"/>
    </location>
</feature>
<organism evidence="13 14">
    <name type="scientific">Poecilia reticulata</name>
    <name type="common">Guppy</name>
    <name type="synonym">Acanthophacelus reticulatus</name>
    <dbReference type="NCBI Taxonomy" id="8081"/>
    <lineage>
        <taxon>Eukaryota</taxon>
        <taxon>Metazoa</taxon>
        <taxon>Chordata</taxon>
        <taxon>Craniata</taxon>
        <taxon>Vertebrata</taxon>
        <taxon>Euteleostomi</taxon>
        <taxon>Actinopterygii</taxon>
        <taxon>Neopterygii</taxon>
        <taxon>Teleostei</taxon>
        <taxon>Neoteleostei</taxon>
        <taxon>Acanthomorphata</taxon>
        <taxon>Ovalentaria</taxon>
        <taxon>Atherinomorphae</taxon>
        <taxon>Cyprinodontiformes</taxon>
        <taxon>Poeciliidae</taxon>
        <taxon>Poeciliinae</taxon>
        <taxon>Poecilia</taxon>
    </lineage>
</organism>
<evidence type="ECO:0000259" key="12">
    <source>
        <dbReference type="Pfam" id="PF07292"/>
    </source>
</evidence>
<comment type="subcellular location">
    <subcellularLocation>
        <location evidence="2">Cytoplasm</location>
    </subcellularLocation>
    <subcellularLocation>
        <location evidence="1">Nucleus</location>
    </subcellularLocation>
    <subcellularLocation>
        <location evidence="3">Secreted</location>
    </subcellularLocation>
</comment>
<dbReference type="GO" id="GO:0005615">
    <property type="term" value="C:extracellular space"/>
    <property type="evidence" value="ECO:0007669"/>
    <property type="project" value="UniProtKB-ARBA"/>
</dbReference>
<dbReference type="GeneTree" id="ENSGT00530000063686"/>
<feature type="coiled-coil region" evidence="10">
    <location>
        <begin position="80"/>
        <end position="128"/>
    </location>
</feature>
<dbReference type="FunFam" id="3.30.70.330:FF:000300">
    <property type="entry name" value="Interferon-induced protein 35"/>
    <property type="match status" value="1"/>
</dbReference>
<reference evidence="13" key="3">
    <citation type="submission" date="2025-09" db="UniProtKB">
        <authorList>
            <consortium name="Ensembl"/>
        </authorList>
    </citation>
    <scope>IDENTIFICATION</scope>
    <source>
        <strain evidence="13">Guanapo</strain>
    </source>
</reference>
<keyword evidence="9" id="KW-0539">Nucleus</keyword>
<dbReference type="InterPro" id="IPR012677">
    <property type="entry name" value="Nucleotide-bd_a/b_plait_sf"/>
</dbReference>
<evidence type="ECO:0000256" key="4">
    <source>
        <dbReference type="ARBA" id="ARBA00010081"/>
    </source>
</evidence>
<evidence type="ECO:0000256" key="7">
    <source>
        <dbReference type="ARBA" id="ARBA00022588"/>
    </source>
</evidence>
<accession>A0A3P9P588</accession>
<dbReference type="Bgee" id="ENSPREG00000011467">
    <property type="expression patterns" value="Expressed in caudal fin and 1 other cell type or tissue"/>
</dbReference>
<proteinExistence type="inferred from homology"/>
<dbReference type="STRING" id="8081.ENSPREP00000016964"/>
<evidence type="ECO:0000256" key="1">
    <source>
        <dbReference type="ARBA" id="ARBA00004123"/>
    </source>
</evidence>
<protein>
    <submittedName>
        <fullName evidence="13">Interferon-induced protein 35</fullName>
    </submittedName>
</protein>
<reference evidence="14" key="1">
    <citation type="submission" date="2013-11" db="EMBL/GenBank/DDBJ databases">
        <title>The genomic landscape of the Guanapo guppy.</title>
        <authorList>
            <person name="Kuenstner A."/>
            <person name="Dreyer C."/>
        </authorList>
    </citation>
    <scope>NUCLEOTIDE SEQUENCE</scope>
    <source>
        <strain evidence="14">Guanapo</strain>
    </source>
</reference>
<dbReference type="Gene3D" id="3.30.70.330">
    <property type="match status" value="1"/>
</dbReference>
<dbReference type="GO" id="GO:0005634">
    <property type="term" value="C:nucleus"/>
    <property type="evidence" value="ECO:0007669"/>
    <property type="project" value="UniProtKB-SubCell"/>
</dbReference>
<dbReference type="Pfam" id="PF07292">
    <property type="entry name" value="NID"/>
    <property type="match status" value="2"/>
</dbReference>
<evidence type="ECO:0000256" key="9">
    <source>
        <dbReference type="ARBA" id="ARBA00023242"/>
    </source>
</evidence>
<dbReference type="Proteomes" id="UP000242638">
    <property type="component" value="Unassembled WGS sequence"/>
</dbReference>
<dbReference type="GO" id="GO:0045088">
    <property type="term" value="P:regulation of innate immune response"/>
    <property type="evidence" value="ECO:0007669"/>
    <property type="project" value="UniProtKB-ARBA"/>
</dbReference>
<evidence type="ECO:0000313" key="13">
    <source>
        <dbReference type="Ensembl" id="ENSPREP00000016964.1"/>
    </source>
</evidence>
<feature type="chain" id="PRO_5017959138" evidence="11">
    <location>
        <begin position="16"/>
        <end position="384"/>
    </location>
</feature>
<dbReference type="OMA" id="FQKNTNG"/>
<keyword evidence="10" id="KW-0175">Coiled coil</keyword>
<keyword evidence="7" id="KW-0399">Innate immunity</keyword>
<evidence type="ECO:0000256" key="6">
    <source>
        <dbReference type="ARBA" id="ARBA00022525"/>
    </source>
</evidence>
<dbReference type="AlphaFoldDB" id="A0A3P9P588"/>
<evidence type="ECO:0000256" key="8">
    <source>
        <dbReference type="ARBA" id="ARBA00022859"/>
    </source>
</evidence>
<sequence length="384" mass="43870">MFVFRFLLFVRSCQDFSLVAEQNEDTIEGIQALIKDYQKKYSVILEEQEDLKVSIKERQEMTQKFKERTEKVTEGLKKDQISFKEQMAAEKAKLDALKQEDCELMEELQRLQAELKKEDSQNAQLKERADVFSKMPEKNFVFSGKTGKADDAEEFEMKPHIRYPMEEGTALITFEEEDVAANILEKRKHKVDLGGECHITVEAQPVHLMMPSLVEIDTDICPHRVLVSNLPKMDTEMLLNKLEIHFSKSKNGGGEVESCDFLPDSGTVVIAFVKDKIAEDLALTEHHKVDFYKNKHIVRVTPFVNGTITNLETRTSMCPRTVLLTGIPDVMDRETMQDMLEIHFQKNGNGGGEIEAFLYNPVGQQILALFGSAAPEPEEEEEEE</sequence>
<name>A0A3P9P588_POERE</name>
<dbReference type="Ensembl" id="ENSPRET00000017144.1">
    <property type="protein sequence ID" value="ENSPREP00000016964.1"/>
    <property type="gene ID" value="ENSPREG00000011467.1"/>
</dbReference>
<evidence type="ECO:0000313" key="14">
    <source>
        <dbReference type="Proteomes" id="UP000242638"/>
    </source>
</evidence>
<dbReference type="InterPro" id="IPR009909">
    <property type="entry name" value="Nmi/IFP35_dom"/>
</dbReference>
<dbReference type="GO" id="GO:0045087">
    <property type="term" value="P:innate immune response"/>
    <property type="evidence" value="ECO:0007669"/>
    <property type="project" value="UniProtKB-KW"/>
</dbReference>
<dbReference type="PANTHER" id="PTHR15225:SF1">
    <property type="entry name" value="INTERFERON-INDUCED 35 KDA PROTEIN"/>
    <property type="match status" value="1"/>
</dbReference>
<keyword evidence="6" id="KW-0964">Secreted</keyword>
<keyword evidence="5" id="KW-0963">Cytoplasm</keyword>
<comment type="similarity">
    <text evidence="4">Belongs to the NMI family.</text>
</comment>
<evidence type="ECO:0000256" key="3">
    <source>
        <dbReference type="ARBA" id="ARBA00004613"/>
    </source>
</evidence>
<keyword evidence="14" id="KW-1185">Reference proteome</keyword>
<reference evidence="13" key="2">
    <citation type="submission" date="2025-08" db="UniProtKB">
        <authorList>
            <consortium name="Ensembl"/>
        </authorList>
    </citation>
    <scope>IDENTIFICATION</scope>
    <source>
        <strain evidence="13">Guanapo</strain>
    </source>
</reference>
<evidence type="ECO:0000256" key="5">
    <source>
        <dbReference type="ARBA" id="ARBA00022490"/>
    </source>
</evidence>
<feature type="domain" description="NID" evidence="12">
    <location>
        <begin position="170"/>
        <end position="258"/>
    </location>
</feature>
<keyword evidence="8" id="KW-0391">Immunity</keyword>
<dbReference type="PANTHER" id="PTHR15225">
    <property type="entry name" value="INTERFERON-INDUCED PROTEIN 35/NMI N-MYC/STAT INTERACTING PROTEIN"/>
    <property type="match status" value="1"/>
</dbReference>
<evidence type="ECO:0000256" key="10">
    <source>
        <dbReference type="SAM" id="Coils"/>
    </source>
</evidence>
<keyword evidence="11" id="KW-0732">Signal</keyword>
<feature type="domain" description="NID" evidence="12">
    <location>
        <begin position="268"/>
        <end position="356"/>
    </location>
</feature>
<evidence type="ECO:0000256" key="11">
    <source>
        <dbReference type="SAM" id="SignalP"/>
    </source>
</evidence>